<dbReference type="OrthoDB" id="2153288at2759"/>
<protein>
    <submittedName>
        <fullName evidence="2">Uncharacterized protein</fullName>
    </submittedName>
</protein>
<evidence type="ECO:0000256" key="1">
    <source>
        <dbReference type="SAM" id="Phobius"/>
    </source>
</evidence>
<sequence>MLPGTTTVNMISLEDDYILFHRDPDYYRFRIAALPTDLTLPPHSEYSNILFIDESIPGDPTRAFDQPREAESHIGLLCRLYSPKRDRFSTSSICNWKDDDILGIKVNEDATLLAVWTEMNIVYIYKRGASDGIHGHTSDKLPHYLEDPMPWKLRMAINPIDGKLGTVPVGSIVFWKNALGRNYISVGMKSNAVNTYLIDEFGEIKEWSFMGFVKERYGLIIVMSAVIALFVANENETYRR</sequence>
<feature type="transmembrane region" description="Helical" evidence="1">
    <location>
        <begin position="217"/>
        <end position="233"/>
    </location>
</feature>
<keyword evidence="1" id="KW-1133">Transmembrane helix</keyword>
<dbReference type="InParanoid" id="I1CID6"/>
<evidence type="ECO:0000313" key="2">
    <source>
        <dbReference type="EMBL" id="EIE88216.1"/>
    </source>
</evidence>
<organism evidence="2 3">
    <name type="scientific">Rhizopus delemar (strain RA 99-880 / ATCC MYA-4621 / FGSC 9543 / NRRL 43880)</name>
    <name type="common">Mucormycosis agent</name>
    <name type="synonym">Rhizopus arrhizus var. delemar</name>
    <dbReference type="NCBI Taxonomy" id="246409"/>
    <lineage>
        <taxon>Eukaryota</taxon>
        <taxon>Fungi</taxon>
        <taxon>Fungi incertae sedis</taxon>
        <taxon>Mucoromycota</taxon>
        <taxon>Mucoromycotina</taxon>
        <taxon>Mucoromycetes</taxon>
        <taxon>Mucorales</taxon>
        <taxon>Mucorineae</taxon>
        <taxon>Rhizopodaceae</taxon>
        <taxon>Rhizopus</taxon>
    </lineage>
</organism>
<name>I1CID6_RHIO9</name>
<keyword evidence="3" id="KW-1185">Reference proteome</keyword>
<dbReference type="STRING" id="246409.I1CID6"/>
<keyword evidence="1" id="KW-0812">Transmembrane</keyword>
<dbReference type="AlphaFoldDB" id="I1CID6"/>
<dbReference type="RefSeq" id="XP_067523612.1">
    <property type="nucleotide sequence ID" value="XM_067667511.1"/>
</dbReference>
<dbReference type="EMBL" id="CH476742">
    <property type="protein sequence ID" value="EIE88216.1"/>
    <property type="molecule type" value="Genomic_DNA"/>
</dbReference>
<gene>
    <name evidence="2" type="ORF">RO3G_12927</name>
</gene>
<dbReference type="VEuPathDB" id="FungiDB:RO3G_12927"/>
<accession>I1CID6</accession>
<dbReference type="Proteomes" id="UP000009138">
    <property type="component" value="Unassembled WGS sequence"/>
</dbReference>
<keyword evidence="1" id="KW-0472">Membrane</keyword>
<evidence type="ECO:0000313" key="3">
    <source>
        <dbReference type="Proteomes" id="UP000009138"/>
    </source>
</evidence>
<reference evidence="2 3" key="1">
    <citation type="journal article" date="2009" name="PLoS Genet.">
        <title>Genomic analysis of the basal lineage fungus Rhizopus oryzae reveals a whole-genome duplication.</title>
        <authorList>
            <person name="Ma L.-J."/>
            <person name="Ibrahim A.S."/>
            <person name="Skory C."/>
            <person name="Grabherr M.G."/>
            <person name="Burger G."/>
            <person name="Butler M."/>
            <person name="Elias M."/>
            <person name="Idnurm A."/>
            <person name="Lang B.F."/>
            <person name="Sone T."/>
            <person name="Abe A."/>
            <person name="Calvo S.E."/>
            <person name="Corrochano L.M."/>
            <person name="Engels R."/>
            <person name="Fu J."/>
            <person name="Hansberg W."/>
            <person name="Kim J.-M."/>
            <person name="Kodira C.D."/>
            <person name="Koehrsen M.J."/>
            <person name="Liu B."/>
            <person name="Miranda-Saavedra D."/>
            <person name="O'Leary S."/>
            <person name="Ortiz-Castellanos L."/>
            <person name="Poulter R."/>
            <person name="Rodriguez-Romero J."/>
            <person name="Ruiz-Herrera J."/>
            <person name="Shen Y.-Q."/>
            <person name="Zeng Q."/>
            <person name="Galagan J."/>
            <person name="Birren B.W."/>
            <person name="Cuomo C.A."/>
            <person name="Wickes B.L."/>
        </authorList>
    </citation>
    <scope>NUCLEOTIDE SEQUENCE [LARGE SCALE GENOMIC DNA]</scope>
    <source>
        <strain evidence="3">RA 99-880 / ATCC MYA-4621 / FGSC 9543 / NRRL 43880</strain>
    </source>
</reference>
<dbReference type="GeneID" id="93619892"/>
<proteinExistence type="predicted"/>